<dbReference type="PANTHER" id="PTHR31302">
    <property type="entry name" value="TRANSMEMBRANE PROTEIN WITH METALLOPHOSPHOESTERASE DOMAIN-RELATED"/>
    <property type="match status" value="1"/>
</dbReference>
<sequence>MNVYAIADPHLSRARPKPMDIFGGNWSGHPAAFFEGWRETVGPDDLVLVPGDISWAMRLEEARLDLEDIAALPGIKVLSRGNHDYWWPSISRLRAALPPGMHALQNDALRIGNVVVCGSRGWVCPGSEGFTDDDEKIYTREVERLRLSLEAARTLAAPEQLPVVVMLHYPPTNSAFEPSGFTALIERYLPSGVTYGHLHGVNPDRLLKHWCGIPLHFVAADALRFRPKRILGG</sequence>
<dbReference type="InterPro" id="IPR029052">
    <property type="entry name" value="Metallo-depent_PP-like"/>
</dbReference>
<dbReference type="EMBL" id="JACHHG010000001">
    <property type="protein sequence ID" value="MBB6096836.1"/>
    <property type="molecule type" value="Genomic_DNA"/>
</dbReference>
<organism evidence="2 3">
    <name type="scientific">Deinobacterium chartae</name>
    <dbReference type="NCBI Taxonomy" id="521158"/>
    <lineage>
        <taxon>Bacteria</taxon>
        <taxon>Thermotogati</taxon>
        <taxon>Deinococcota</taxon>
        <taxon>Deinococci</taxon>
        <taxon>Deinococcales</taxon>
        <taxon>Deinococcaceae</taxon>
        <taxon>Deinobacterium</taxon>
    </lineage>
</organism>
<dbReference type="RefSeq" id="WP_183983666.1">
    <property type="nucleotide sequence ID" value="NZ_JACHHG010000001.1"/>
</dbReference>
<keyword evidence="3" id="KW-1185">Reference proteome</keyword>
<accession>A0A841HV90</accession>
<dbReference type="Gene3D" id="3.60.21.10">
    <property type="match status" value="1"/>
</dbReference>
<evidence type="ECO:0000313" key="3">
    <source>
        <dbReference type="Proteomes" id="UP000569951"/>
    </source>
</evidence>
<evidence type="ECO:0000259" key="1">
    <source>
        <dbReference type="Pfam" id="PF00149"/>
    </source>
</evidence>
<dbReference type="AlphaFoldDB" id="A0A841HV90"/>
<protein>
    <recommendedName>
        <fullName evidence="1">Calcineurin-like phosphoesterase domain-containing protein</fullName>
    </recommendedName>
</protein>
<dbReference type="Pfam" id="PF00149">
    <property type="entry name" value="Metallophos"/>
    <property type="match status" value="1"/>
</dbReference>
<dbReference type="InterPro" id="IPR014578">
    <property type="entry name" value="Pesterase_CT488"/>
</dbReference>
<dbReference type="InterPro" id="IPR051158">
    <property type="entry name" value="Metallophosphoesterase_sf"/>
</dbReference>
<gene>
    <name evidence="2" type="ORF">HNR42_000248</name>
</gene>
<reference evidence="2 3" key="1">
    <citation type="submission" date="2020-08" db="EMBL/GenBank/DDBJ databases">
        <title>Genomic Encyclopedia of Type Strains, Phase IV (KMG-IV): sequencing the most valuable type-strain genomes for metagenomic binning, comparative biology and taxonomic classification.</title>
        <authorList>
            <person name="Goeker M."/>
        </authorList>
    </citation>
    <scope>NUCLEOTIDE SEQUENCE [LARGE SCALE GENOMIC DNA]</scope>
    <source>
        <strain evidence="2 3">DSM 21458</strain>
    </source>
</reference>
<comment type="caution">
    <text evidence="2">The sequence shown here is derived from an EMBL/GenBank/DDBJ whole genome shotgun (WGS) entry which is preliminary data.</text>
</comment>
<name>A0A841HV90_9DEIO</name>
<proteinExistence type="predicted"/>
<dbReference type="PIRSF" id="PIRSF033094">
    <property type="entry name" value="Pesterase_CT488"/>
    <property type="match status" value="1"/>
</dbReference>
<feature type="domain" description="Calcineurin-like phosphoesterase" evidence="1">
    <location>
        <begin position="1"/>
        <end position="199"/>
    </location>
</feature>
<dbReference type="SUPFAM" id="SSF56300">
    <property type="entry name" value="Metallo-dependent phosphatases"/>
    <property type="match status" value="1"/>
</dbReference>
<dbReference type="GO" id="GO:0016787">
    <property type="term" value="F:hydrolase activity"/>
    <property type="evidence" value="ECO:0007669"/>
    <property type="project" value="InterPro"/>
</dbReference>
<evidence type="ECO:0000313" key="2">
    <source>
        <dbReference type="EMBL" id="MBB6096836.1"/>
    </source>
</evidence>
<dbReference type="Proteomes" id="UP000569951">
    <property type="component" value="Unassembled WGS sequence"/>
</dbReference>
<dbReference type="PANTHER" id="PTHR31302:SF22">
    <property type="entry name" value="PHOSPHOESTERASE"/>
    <property type="match status" value="1"/>
</dbReference>
<dbReference type="InterPro" id="IPR004843">
    <property type="entry name" value="Calcineurin-like_PHP"/>
</dbReference>